<sequence>MMKKEVLIEGMKCEGCANTVQERFAEIEGVESVKIDLANKKATIESQSEILENRFVAALADTKYSLVK</sequence>
<dbReference type="Proteomes" id="UP000003764">
    <property type="component" value="Unassembled WGS sequence"/>
</dbReference>
<proteinExistence type="predicted"/>
<dbReference type="PROSITE" id="PS50846">
    <property type="entry name" value="HMA_2"/>
    <property type="match status" value="1"/>
</dbReference>
<evidence type="ECO:0000259" key="1">
    <source>
        <dbReference type="PROSITE" id="PS50846"/>
    </source>
</evidence>
<reference evidence="2 3" key="1">
    <citation type="submission" date="2010-04" db="EMBL/GenBank/DDBJ databases">
        <authorList>
            <person name="Muzny D."/>
            <person name="Qin X."/>
            <person name="Deng J."/>
            <person name="Jiang H."/>
            <person name="Liu Y."/>
            <person name="Qu J."/>
            <person name="Song X.-Z."/>
            <person name="Zhang L."/>
            <person name="Thornton R."/>
            <person name="Coyle M."/>
            <person name="Francisco L."/>
            <person name="Jackson L."/>
            <person name="Javaid M."/>
            <person name="Korchina V."/>
            <person name="Kovar C."/>
            <person name="Mata R."/>
            <person name="Mathew T."/>
            <person name="Ngo R."/>
            <person name="Nguyen L."/>
            <person name="Nguyen N."/>
            <person name="Okwuonu G."/>
            <person name="Ongeri F."/>
            <person name="Pham C."/>
            <person name="Simmons D."/>
            <person name="Wilczek-Boney K."/>
            <person name="Hale W."/>
            <person name="Jakkamsetti A."/>
            <person name="Pham P."/>
            <person name="Ruth R."/>
            <person name="San Lucas F."/>
            <person name="Warren J."/>
            <person name="Zhang J."/>
            <person name="Zhao Z."/>
            <person name="Zhou C."/>
            <person name="Zhu D."/>
            <person name="Lee S."/>
            <person name="Bess C."/>
            <person name="Blankenburg K."/>
            <person name="Forbes L."/>
            <person name="Fu Q."/>
            <person name="Gubbala S."/>
            <person name="Hirani K."/>
            <person name="Jayaseelan J.C."/>
            <person name="Lara F."/>
            <person name="Munidasa M."/>
            <person name="Palculict T."/>
            <person name="Patil S."/>
            <person name="Pu L.-L."/>
            <person name="Saada N."/>
            <person name="Tang L."/>
            <person name="Weissenberger G."/>
            <person name="Zhu Y."/>
            <person name="Hemphill L."/>
            <person name="Shang Y."/>
            <person name="Youmans B."/>
            <person name="Ayvaz T."/>
            <person name="Ross M."/>
            <person name="Santibanez J."/>
            <person name="Aqrawi P."/>
            <person name="Gross S."/>
            <person name="Joshi V."/>
            <person name="Fowler G."/>
            <person name="Nazareth L."/>
            <person name="Reid J."/>
            <person name="Worley K."/>
            <person name="Petrosino J."/>
            <person name="Highlander S."/>
            <person name="Gibbs R."/>
            <person name="Gibbs R."/>
        </authorList>
    </citation>
    <scope>NUCLEOTIDE SEQUENCE [LARGE SCALE GENOMIC DNA]</scope>
    <source>
        <strain evidence="2 3">ATCC 11563</strain>
    </source>
</reference>
<dbReference type="InterPro" id="IPR036163">
    <property type="entry name" value="HMA_dom_sf"/>
</dbReference>
<name>A0ABN0A7L9_AERVM</name>
<accession>A0ABN0A7L9</accession>
<keyword evidence="3" id="KW-1185">Reference proteome</keyword>
<evidence type="ECO:0000313" key="3">
    <source>
        <dbReference type="Proteomes" id="UP000003764"/>
    </source>
</evidence>
<dbReference type="SUPFAM" id="SSF55008">
    <property type="entry name" value="HMA, heavy metal-associated domain"/>
    <property type="match status" value="1"/>
</dbReference>
<comment type="caution">
    <text evidence="2">The sequence shown here is derived from an EMBL/GenBank/DDBJ whole genome shotgun (WGS) entry which is preliminary data.</text>
</comment>
<evidence type="ECO:0000313" key="2">
    <source>
        <dbReference type="EMBL" id="EFG49281.1"/>
    </source>
</evidence>
<dbReference type="CDD" id="cd00371">
    <property type="entry name" value="HMA"/>
    <property type="match status" value="1"/>
</dbReference>
<dbReference type="InterPro" id="IPR006121">
    <property type="entry name" value="HMA_dom"/>
</dbReference>
<protein>
    <submittedName>
        <fullName evidence="2">Heavy metal-associated domain protein</fullName>
    </submittedName>
</protein>
<dbReference type="EMBL" id="ADNT01000090">
    <property type="protein sequence ID" value="EFG49281.1"/>
    <property type="molecule type" value="Genomic_DNA"/>
</dbReference>
<feature type="domain" description="HMA" evidence="1">
    <location>
        <begin position="2"/>
        <end position="67"/>
    </location>
</feature>
<dbReference type="Gene3D" id="3.30.70.100">
    <property type="match status" value="1"/>
</dbReference>
<organism evidence="2 3">
    <name type="scientific">Aerococcus viridans (strain ATCC 11563 / DSM 20340 / CCUG 4311 / JCM 20461 / NBRC 12219 / NCTC 8251 / M1)</name>
    <dbReference type="NCBI Taxonomy" id="655812"/>
    <lineage>
        <taxon>Bacteria</taxon>
        <taxon>Bacillati</taxon>
        <taxon>Bacillota</taxon>
        <taxon>Bacilli</taxon>
        <taxon>Lactobacillales</taxon>
        <taxon>Aerococcaceae</taxon>
        <taxon>Aerococcus</taxon>
    </lineage>
</organism>
<gene>
    <name evidence="2" type="primary">copZ2</name>
    <name evidence="2" type="ORF">HMPREF0061_1377</name>
</gene>
<dbReference type="Pfam" id="PF00403">
    <property type="entry name" value="HMA"/>
    <property type="match status" value="1"/>
</dbReference>